<accession>A0A6A3L945</accession>
<dbReference type="NCBIfam" id="TIGR00536">
    <property type="entry name" value="hemK_fam"/>
    <property type="match status" value="1"/>
</dbReference>
<evidence type="ECO:0000313" key="7">
    <source>
        <dbReference type="EMBL" id="KAE9344474.1"/>
    </source>
</evidence>
<dbReference type="InterPro" id="IPR004556">
    <property type="entry name" value="HemK-like"/>
</dbReference>
<comment type="caution">
    <text evidence="6">The sequence shown here is derived from an EMBL/GenBank/DDBJ whole genome shotgun (WGS) entry which is preliminary data.</text>
</comment>
<feature type="domain" description="Methyltransferase" evidence="4">
    <location>
        <begin position="147"/>
        <end position="248"/>
    </location>
</feature>
<evidence type="ECO:0000313" key="8">
    <source>
        <dbReference type="Proteomes" id="UP000460718"/>
    </source>
</evidence>
<dbReference type="PANTHER" id="PTHR18895:SF74">
    <property type="entry name" value="MTRF1L RELEASE FACTOR GLUTAMINE METHYLTRANSFERASE"/>
    <property type="match status" value="1"/>
</dbReference>
<reference evidence="8 9" key="1">
    <citation type="submission" date="2018-09" db="EMBL/GenBank/DDBJ databases">
        <title>Genomic investigation of the strawberry pathogen Phytophthora fragariae indicates pathogenicity is determined by transcriptional variation in three key races.</title>
        <authorList>
            <person name="Adams T.M."/>
            <person name="Armitage A.D."/>
            <person name="Sobczyk M.K."/>
            <person name="Bates H.J."/>
            <person name="Dunwell J.M."/>
            <person name="Nellist C.F."/>
            <person name="Harrison R.J."/>
        </authorList>
    </citation>
    <scope>NUCLEOTIDE SEQUENCE [LARGE SCALE GENOMIC DNA]</scope>
    <source>
        <strain evidence="7 9">NOV-77</strain>
        <strain evidence="6 8">SCRP245</strain>
    </source>
</reference>
<organism evidence="6 8">
    <name type="scientific">Phytophthora fragariae</name>
    <dbReference type="NCBI Taxonomy" id="53985"/>
    <lineage>
        <taxon>Eukaryota</taxon>
        <taxon>Sar</taxon>
        <taxon>Stramenopiles</taxon>
        <taxon>Oomycota</taxon>
        <taxon>Peronosporomycetes</taxon>
        <taxon>Peronosporales</taxon>
        <taxon>Peronosporaceae</taxon>
        <taxon>Phytophthora</taxon>
    </lineage>
</organism>
<keyword evidence="2" id="KW-0808">Transferase</keyword>
<dbReference type="SUPFAM" id="SSF53335">
    <property type="entry name" value="S-adenosyl-L-methionine-dependent methyltransferases"/>
    <property type="match status" value="1"/>
</dbReference>
<evidence type="ECO:0000256" key="3">
    <source>
        <dbReference type="ARBA" id="ARBA00022691"/>
    </source>
</evidence>
<evidence type="ECO:0000256" key="1">
    <source>
        <dbReference type="ARBA" id="ARBA00022603"/>
    </source>
</evidence>
<evidence type="ECO:0000259" key="4">
    <source>
        <dbReference type="Pfam" id="PF13847"/>
    </source>
</evidence>
<proteinExistence type="predicted"/>
<sequence length="370" mass="40913">MHRNSTFRPLRRLLAAPQRRIHSRKTVVEAVHETRERLSRACGASAASTVQESARIDAKALVANALRLASSSDVFFHGERQLAEHEATQLSASLERRVRGEPLAYVLGRREFWSLEFEVTSDTLIPRSDSEVLIETLTEQFHPQTPLQILDIGTGSGCLLLSALSEFPAATGVGIDISPAALAVAKRNAQSNHLDGRAGFLLRDLQTLPELRGDAAGDELLYQRFDVILCNPPYIPSRELPLVGADVLEYEPHLALFSDGEPAAGDTGEDPEGLRMYRLLHESIGNLFKDGNVLTNPPPNKSELRHDTARNCLLMEIGSENQARAVQDLFSDSLVEGKQLNGAQCGSRLHFERFLFDARGKYRGLLFLEQ</sequence>
<dbReference type="InterPro" id="IPR040758">
    <property type="entry name" value="PrmC_N"/>
</dbReference>
<gene>
    <name evidence="7" type="ORF">PF008_g9206</name>
    <name evidence="6" type="ORF">PF011_g8835</name>
</gene>
<dbReference type="CDD" id="cd02440">
    <property type="entry name" value="AdoMet_MTases"/>
    <property type="match status" value="1"/>
</dbReference>
<dbReference type="AlphaFoldDB" id="A0A6A3L945"/>
<dbReference type="GO" id="GO:0032259">
    <property type="term" value="P:methylation"/>
    <property type="evidence" value="ECO:0007669"/>
    <property type="project" value="UniProtKB-KW"/>
</dbReference>
<evidence type="ECO:0000256" key="2">
    <source>
        <dbReference type="ARBA" id="ARBA00022679"/>
    </source>
</evidence>
<dbReference type="InterPro" id="IPR029063">
    <property type="entry name" value="SAM-dependent_MTases_sf"/>
</dbReference>
<dbReference type="Proteomes" id="UP000460718">
    <property type="component" value="Unassembled WGS sequence"/>
</dbReference>
<keyword evidence="3" id="KW-0949">S-adenosyl-L-methionine</keyword>
<evidence type="ECO:0000313" key="9">
    <source>
        <dbReference type="Proteomes" id="UP000486351"/>
    </source>
</evidence>
<dbReference type="Gene3D" id="3.40.50.150">
    <property type="entry name" value="Vaccinia Virus protein VP39"/>
    <property type="match status" value="1"/>
</dbReference>
<evidence type="ECO:0000313" key="6">
    <source>
        <dbReference type="EMBL" id="KAE9012614.1"/>
    </source>
</evidence>
<protein>
    <recommendedName>
        <fullName evidence="10">Peptide chain release factor N(5)-glutamine methyltransferase</fullName>
    </recommendedName>
</protein>
<evidence type="ECO:0008006" key="10">
    <source>
        <dbReference type="Google" id="ProtNLM"/>
    </source>
</evidence>
<name>A0A6A3L945_9STRA</name>
<dbReference type="Proteomes" id="UP000486351">
    <property type="component" value="Unassembled WGS sequence"/>
</dbReference>
<dbReference type="PROSITE" id="PS00092">
    <property type="entry name" value="N6_MTASE"/>
    <property type="match status" value="1"/>
</dbReference>
<dbReference type="Gene3D" id="1.10.8.10">
    <property type="entry name" value="DNA helicase RuvA subunit, C-terminal domain"/>
    <property type="match status" value="1"/>
</dbReference>
<dbReference type="EMBL" id="QXFW01000426">
    <property type="protein sequence ID" value="KAE9012614.1"/>
    <property type="molecule type" value="Genomic_DNA"/>
</dbReference>
<dbReference type="Pfam" id="PF13847">
    <property type="entry name" value="Methyltransf_31"/>
    <property type="match status" value="1"/>
</dbReference>
<dbReference type="GO" id="GO:0003676">
    <property type="term" value="F:nucleic acid binding"/>
    <property type="evidence" value="ECO:0007669"/>
    <property type="project" value="InterPro"/>
</dbReference>
<dbReference type="InterPro" id="IPR050320">
    <property type="entry name" value="N5-glutamine_MTase"/>
</dbReference>
<evidence type="ECO:0000259" key="5">
    <source>
        <dbReference type="Pfam" id="PF17827"/>
    </source>
</evidence>
<dbReference type="InterPro" id="IPR002052">
    <property type="entry name" value="DNA_methylase_N6_adenine_CS"/>
</dbReference>
<dbReference type="PANTHER" id="PTHR18895">
    <property type="entry name" value="HEMK METHYLTRANSFERASE"/>
    <property type="match status" value="1"/>
</dbReference>
<dbReference type="Pfam" id="PF17827">
    <property type="entry name" value="PrmC_N"/>
    <property type="match status" value="1"/>
</dbReference>
<keyword evidence="1" id="KW-0489">Methyltransferase</keyword>
<dbReference type="GO" id="GO:0036009">
    <property type="term" value="F:protein-glutamine N-methyltransferase activity"/>
    <property type="evidence" value="ECO:0007669"/>
    <property type="project" value="TreeGrafter"/>
</dbReference>
<feature type="domain" description="Release factor glutamine methyltransferase N-terminal" evidence="5">
    <location>
        <begin position="51"/>
        <end position="108"/>
    </location>
</feature>
<dbReference type="InterPro" id="IPR025714">
    <property type="entry name" value="Methyltranfer_dom"/>
</dbReference>
<dbReference type="EMBL" id="QXFY01000434">
    <property type="protein sequence ID" value="KAE9344474.1"/>
    <property type="molecule type" value="Genomic_DNA"/>
</dbReference>